<dbReference type="EMBL" id="CM046397">
    <property type="protein sequence ID" value="KAI8534278.1"/>
    <property type="molecule type" value="Genomic_DNA"/>
</dbReference>
<name>A0ACC0M1I7_RHOML</name>
<dbReference type="Proteomes" id="UP001062846">
    <property type="component" value="Chromosome 10"/>
</dbReference>
<organism evidence="1 2">
    <name type="scientific">Rhododendron molle</name>
    <name type="common">Chinese azalea</name>
    <name type="synonym">Azalea mollis</name>
    <dbReference type="NCBI Taxonomy" id="49168"/>
    <lineage>
        <taxon>Eukaryota</taxon>
        <taxon>Viridiplantae</taxon>
        <taxon>Streptophyta</taxon>
        <taxon>Embryophyta</taxon>
        <taxon>Tracheophyta</taxon>
        <taxon>Spermatophyta</taxon>
        <taxon>Magnoliopsida</taxon>
        <taxon>eudicotyledons</taxon>
        <taxon>Gunneridae</taxon>
        <taxon>Pentapetalae</taxon>
        <taxon>asterids</taxon>
        <taxon>Ericales</taxon>
        <taxon>Ericaceae</taxon>
        <taxon>Ericoideae</taxon>
        <taxon>Rhodoreae</taxon>
        <taxon>Rhododendron</taxon>
    </lineage>
</organism>
<reference evidence="1" key="1">
    <citation type="submission" date="2022-02" db="EMBL/GenBank/DDBJ databases">
        <title>Plant Genome Project.</title>
        <authorList>
            <person name="Zhang R.-G."/>
        </authorList>
    </citation>
    <scope>NUCLEOTIDE SEQUENCE</scope>
    <source>
        <strain evidence="1">AT1</strain>
    </source>
</reference>
<comment type="caution">
    <text evidence="1">The sequence shown here is derived from an EMBL/GenBank/DDBJ whole genome shotgun (WGS) entry which is preliminary data.</text>
</comment>
<sequence>MAANKSQEASSSTSRCAYQVFLSFKGKDTRMTFTDHLYTALNDAGFRTFVDDDGIGRGEDIKSEQEKAIQESRMSIIVLSKNYASSTRCLEELVMILKRRTCGHVVLPVFYDVDPSEVRKQIGSFKDAFMMREQEIEMETSGRRQELKGKVEEWRAALKEVADLAGMNLQNQADG</sequence>
<evidence type="ECO:0000313" key="2">
    <source>
        <dbReference type="Proteomes" id="UP001062846"/>
    </source>
</evidence>
<proteinExistence type="predicted"/>
<evidence type="ECO:0000313" key="1">
    <source>
        <dbReference type="EMBL" id="KAI8534278.1"/>
    </source>
</evidence>
<gene>
    <name evidence="1" type="ORF">RHMOL_Rhmol10G0077900</name>
</gene>
<protein>
    <submittedName>
        <fullName evidence="1">Uncharacterized protein</fullName>
    </submittedName>
</protein>
<keyword evidence="2" id="KW-1185">Reference proteome</keyword>
<accession>A0ACC0M1I7</accession>